<evidence type="ECO:0000256" key="1">
    <source>
        <dbReference type="ARBA" id="ARBA00004651"/>
    </source>
</evidence>
<name>A0ABS6E9R2_9FIRM</name>
<proteinExistence type="inferred from homology"/>
<feature type="transmembrane region" description="Helical" evidence="9">
    <location>
        <begin position="378"/>
        <end position="402"/>
    </location>
</feature>
<evidence type="ECO:0000256" key="4">
    <source>
        <dbReference type="ARBA" id="ARBA00022692"/>
    </source>
</evidence>
<dbReference type="Proteomes" id="UP000749471">
    <property type="component" value="Unassembled WGS sequence"/>
</dbReference>
<evidence type="ECO:0000256" key="6">
    <source>
        <dbReference type="ARBA" id="ARBA00022989"/>
    </source>
</evidence>
<dbReference type="Pfam" id="PF22599">
    <property type="entry name" value="SecDF_P1_head"/>
    <property type="match status" value="1"/>
</dbReference>
<feature type="domain" description="Protein export membrane protein SecD/SecF C-terminal" evidence="10">
    <location>
        <begin position="234"/>
        <end position="405"/>
    </location>
</feature>
<keyword evidence="7 9" id="KW-0811">Translocation</keyword>
<dbReference type="InterPro" id="IPR054384">
    <property type="entry name" value="SecDF_P1_head"/>
</dbReference>
<accession>A0ABS6E9R2</accession>
<dbReference type="InterPro" id="IPR055344">
    <property type="entry name" value="SecD_SecF_C_bact"/>
</dbReference>
<feature type="domain" description="SecDF P1 head subdomain" evidence="11">
    <location>
        <begin position="123"/>
        <end position="233"/>
    </location>
</feature>
<keyword evidence="5 9" id="KW-0653">Protein transport</keyword>
<gene>
    <name evidence="9 12" type="primary">secD</name>
    <name evidence="12" type="ORF">KQI42_16675</name>
</gene>
<comment type="caution">
    <text evidence="9">Lacks conserved residue(s) required for the propagation of feature annotation.</text>
</comment>
<feature type="transmembrane region" description="Helical" evidence="9">
    <location>
        <begin position="350"/>
        <end position="372"/>
    </location>
</feature>
<keyword evidence="2 9" id="KW-0813">Transport</keyword>
<keyword evidence="8 9" id="KW-0472">Membrane</keyword>
<dbReference type="InterPro" id="IPR022813">
    <property type="entry name" value="SecD/SecF_arch_bac"/>
</dbReference>
<keyword evidence="13" id="KW-1185">Reference proteome</keyword>
<keyword evidence="3 9" id="KW-1003">Cell membrane</keyword>
<keyword evidence="6 9" id="KW-1133">Transmembrane helix</keyword>
<dbReference type="EMBL" id="JAHLPM010000017">
    <property type="protein sequence ID" value="MBU5439651.1"/>
    <property type="molecule type" value="Genomic_DNA"/>
</dbReference>
<dbReference type="HAMAP" id="MF_01463_B">
    <property type="entry name" value="SecD_B"/>
    <property type="match status" value="1"/>
</dbReference>
<dbReference type="PANTHER" id="PTHR30081">
    <property type="entry name" value="PROTEIN-EXPORT MEMBRANE PROTEIN SEC"/>
    <property type="match status" value="1"/>
</dbReference>
<evidence type="ECO:0000256" key="2">
    <source>
        <dbReference type="ARBA" id="ARBA00022448"/>
    </source>
</evidence>
<dbReference type="NCBIfam" id="TIGR01129">
    <property type="entry name" value="secD"/>
    <property type="match status" value="1"/>
</dbReference>
<evidence type="ECO:0000256" key="9">
    <source>
        <dbReference type="HAMAP-Rule" id="MF_01463"/>
    </source>
</evidence>
<dbReference type="InterPro" id="IPR048634">
    <property type="entry name" value="SecD_SecF_C"/>
</dbReference>
<comment type="caution">
    <text evidence="12">The sequence shown here is derived from an EMBL/GenBank/DDBJ whole genome shotgun (WGS) entry which is preliminary data.</text>
</comment>
<comment type="function">
    <text evidence="9">Part of the Sec protein translocase complex. Interacts with the SecYEG preprotein conducting channel. SecDF uses the proton motive force (PMF) to complete protein translocation after the ATP-dependent function of SecA.</text>
</comment>
<evidence type="ECO:0000259" key="11">
    <source>
        <dbReference type="Pfam" id="PF22599"/>
    </source>
</evidence>
<evidence type="ECO:0000256" key="3">
    <source>
        <dbReference type="ARBA" id="ARBA00022475"/>
    </source>
</evidence>
<evidence type="ECO:0000256" key="5">
    <source>
        <dbReference type="ARBA" id="ARBA00022927"/>
    </source>
</evidence>
<organism evidence="12 13">
    <name type="scientific">Tissierella simiarum</name>
    <dbReference type="NCBI Taxonomy" id="2841534"/>
    <lineage>
        <taxon>Bacteria</taxon>
        <taxon>Bacillati</taxon>
        <taxon>Bacillota</taxon>
        <taxon>Tissierellia</taxon>
        <taxon>Tissierellales</taxon>
        <taxon>Tissierellaceae</taxon>
        <taxon>Tissierella</taxon>
    </lineage>
</organism>
<evidence type="ECO:0000259" key="10">
    <source>
        <dbReference type="Pfam" id="PF02355"/>
    </source>
</evidence>
<feature type="transmembrane region" description="Helical" evidence="9">
    <location>
        <begin position="255"/>
        <end position="272"/>
    </location>
</feature>
<feature type="transmembrane region" description="Helical" evidence="9">
    <location>
        <begin position="307"/>
        <end position="329"/>
    </location>
</feature>
<dbReference type="InterPro" id="IPR005791">
    <property type="entry name" value="SecD"/>
</dbReference>
<evidence type="ECO:0000256" key="8">
    <source>
        <dbReference type="ARBA" id="ARBA00023136"/>
    </source>
</evidence>
<comment type="subunit">
    <text evidence="9">Forms a complex with SecF. Part of the essential Sec protein translocation apparatus which comprises SecA, SecYEG and auxiliary proteins SecDF. Other proteins may also be involved.</text>
</comment>
<reference evidence="12 13" key="1">
    <citation type="submission" date="2021-06" db="EMBL/GenBank/DDBJ databases">
        <authorList>
            <person name="Sun Q."/>
            <person name="Li D."/>
        </authorList>
    </citation>
    <scope>NUCLEOTIDE SEQUENCE [LARGE SCALE GENOMIC DNA]</scope>
    <source>
        <strain evidence="12 13">MSJ-40</strain>
    </source>
</reference>
<evidence type="ECO:0000313" key="13">
    <source>
        <dbReference type="Proteomes" id="UP000749471"/>
    </source>
</evidence>
<dbReference type="NCBIfam" id="TIGR00916">
    <property type="entry name" value="2A0604s01"/>
    <property type="match status" value="1"/>
</dbReference>
<dbReference type="PANTHER" id="PTHR30081:SF1">
    <property type="entry name" value="PROTEIN TRANSLOCASE SUBUNIT SECD"/>
    <property type="match status" value="1"/>
</dbReference>
<evidence type="ECO:0000256" key="7">
    <source>
        <dbReference type="ARBA" id="ARBA00023010"/>
    </source>
</evidence>
<protein>
    <recommendedName>
        <fullName evidence="9">Protein translocase subunit SecD</fullName>
    </recommendedName>
</protein>
<keyword evidence="4 9" id="KW-0812">Transmembrane</keyword>
<dbReference type="Pfam" id="PF02355">
    <property type="entry name" value="SecD_SecF_C"/>
    <property type="match status" value="1"/>
</dbReference>
<comment type="similarity">
    <text evidence="9">Belongs to the SecD/SecF family. SecD subfamily.</text>
</comment>
<evidence type="ECO:0000313" key="12">
    <source>
        <dbReference type="EMBL" id="MBU5439651.1"/>
    </source>
</evidence>
<comment type="subcellular location">
    <subcellularLocation>
        <location evidence="1 9">Cell membrane</location>
        <topology evidence="1 9">Multi-pass membrane protein</topology>
    </subcellularLocation>
</comment>
<sequence>MKNTILFILIVAIVAFSSFVAINGVEIGKYKIGKAKESIDLGLDLAGGVYVILEAQTDAKGEELQKLMEQTKAIINERVNGLGVSEPNISIEGEKRIRVELAGIDDPQEAIDIIGKTAQLQFIDSNKNVVVTGKNVRSSEVKFQQSNTGKENPVVALEFDKEGTENFAAATKRVAEKTNIEEKIIYIVLDNQVISSPVVQDVITDGKAVISGSFDIDSASKLATLIRAGALPVEMKELQTSVIGPTLGLEAFDRSVKAGGIAILLIFIFMIIMYKLPGFISCIALTIYTLIVIFSMELLGVKLTLPGIAGLILSIGMAVDANVLIFERIKEELRIGKTVRTSIDYGFKRALTSVLDSNITTLIAGVVLYYFGTGPIKGFGVTLILGIVASMITAVFITKYLLKLMVSITGGKNTKLYGA</sequence>